<proteinExistence type="predicted"/>
<dbReference type="InterPro" id="IPR021109">
    <property type="entry name" value="Peptidase_aspartic_dom_sf"/>
</dbReference>
<dbReference type="EMBL" id="JH795867">
    <property type="protein sequence ID" value="EJU00381.1"/>
    <property type="molecule type" value="Genomic_DNA"/>
</dbReference>
<sequence>CILDGSSGIVGISEKCCKQIRLAYTPVNGQHMESANRLVNQLLGHIPKLCISISGLNLYIQAFVLPNLPFHLLLGCPFHILTSCITQDYTDGKQKIQITCLNSHQTINLWT</sequence>
<protein>
    <submittedName>
        <fullName evidence="1">Uncharacterized protein</fullName>
    </submittedName>
</protein>
<name>M5FSH0_DACPD</name>
<dbReference type="Proteomes" id="UP000030653">
    <property type="component" value="Unassembled WGS sequence"/>
</dbReference>
<feature type="non-terminal residue" evidence="1">
    <location>
        <position position="1"/>
    </location>
</feature>
<dbReference type="RefSeq" id="XP_040627278.1">
    <property type="nucleotide sequence ID" value="XM_040774273.1"/>
</dbReference>
<keyword evidence="2" id="KW-1185">Reference proteome</keyword>
<dbReference type="STRING" id="1858805.M5FSH0"/>
<dbReference type="Gene3D" id="2.40.70.10">
    <property type="entry name" value="Acid Proteases"/>
    <property type="match status" value="1"/>
</dbReference>
<dbReference type="AlphaFoldDB" id="M5FSH0"/>
<dbReference type="CDD" id="cd00303">
    <property type="entry name" value="retropepsin_like"/>
    <property type="match status" value="1"/>
</dbReference>
<evidence type="ECO:0000313" key="2">
    <source>
        <dbReference type="Proteomes" id="UP000030653"/>
    </source>
</evidence>
<accession>M5FSH0</accession>
<gene>
    <name evidence="1" type="ORF">DACRYDRAFT_25756</name>
</gene>
<dbReference type="HOGENOM" id="CLU_003921_8_2_1"/>
<evidence type="ECO:0000313" key="1">
    <source>
        <dbReference type="EMBL" id="EJU00381.1"/>
    </source>
</evidence>
<dbReference type="GeneID" id="63689335"/>
<organism evidence="1 2">
    <name type="scientific">Dacryopinax primogenitus (strain DJM 731)</name>
    <name type="common">Brown rot fungus</name>
    <dbReference type="NCBI Taxonomy" id="1858805"/>
    <lineage>
        <taxon>Eukaryota</taxon>
        <taxon>Fungi</taxon>
        <taxon>Dikarya</taxon>
        <taxon>Basidiomycota</taxon>
        <taxon>Agaricomycotina</taxon>
        <taxon>Dacrymycetes</taxon>
        <taxon>Dacrymycetales</taxon>
        <taxon>Dacrymycetaceae</taxon>
        <taxon>Dacryopinax</taxon>
    </lineage>
</organism>
<feature type="non-terminal residue" evidence="1">
    <location>
        <position position="111"/>
    </location>
</feature>
<reference evidence="1 2" key="1">
    <citation type="journal article" date="2012" name="Science">
        <title>The Paleozoic origin of enzymatic lignin decomposition reconstructed from 31 fungal genomes.</title>
        <authorList>
            <person name="Floudas D."/>
            <person name="Binder M."/>
            <person name="Riley R."/>
            <person name="Barry K."/>
            <person name="Blanchette R.A."/>
            <person name="Henrissat B."/>
            <person name="Martinez A.T."/>
            <person name="Otillar R."/>
            <person name="Spatafora J.W."/>
            <person name="Yadav J.S."/>
            <person name="Aerts A."/>
            <person name="Benoit I."/>
            <person name="Boyd A."/>
            <person name="Carlson A."/>
            <person name="Copeland A."/>
            <person name="Coutinho P.M."/>
            <person name="de Vries R.P."/>
            <person name="Ferreira P."/>
            <person name="Findley K."/>
            <person name="Foster B."/>
            <person name="Gaskell J."/>
            <person name="Glotzer D."/>
            <person name="Gorecki P."/>
            <person name="Heitman J."/>
            <person name="Hesse C."/>
            <person name="Hori C."/>
            <person name="Igarashi K."/>
            <person name="Jurgens J.A."/>
            <person name="Kallen N."/>
            <person name="Kersten P."/>
            <person name="Kohler A."/>
            <person name="Kuees U."/>
            <person name="Kumar T.K.A."/>
            <person name="Kuo A."/>
            <person name="LaButti K."/>
            <person name="Larrondo L.F."/>
            <person name="Lindquist E."/>
            <person name="Ling A."/>
            <person name="Lombard V."/>
            <person name="Lucas S."/>
            <person name="Lundell T."/>
            <person name="Martin R."/>
            <person name="McLaughlin D.J."/>
            <person name="Morgenstern I."/>
            <person name="Morin E."/>
            <person name="Murat C."/>
            <person name="Nagy L.G."/>
            <person name="Nolan M."/>
            <person name="Ohm R.A."/>
            <person name="Patyshakuliyeva A."/>
            <person name="Rokas A."/>
            <person name="Ruiz-Duenas F.J."/>
            <person name="Sabat G."/>
            <person name="Salamov A."/>
            <person name="Samejima M."/>
            <person name="Schmutz J."/>
            <person name="Slot J.C."/>
            <person name="St John F."/>
            <person name="Stenlid J."/>
            <person name="Sun H."/>
            <person name="Sun S."/>
            <person name="Syed K."/>
            <person name="Tsang A."/>
            <person name="Wiebenga A."/>
            <person name="Young D."/>
            <person name="Pisabarro A."/>
            <person name="Eastwood D.C."/>
            <person name="Martin F."/>
            <person name="Cullen D."/>
            <person name="Grigoriev I.V."/>
            <person name="Hibbett D.S."/>
        </authorList>
    </citation>
    <scope>NUCLEOTIDE SEQUENCE [LARGE SCALE GENOMIC DNA]</scope>
    <source>
        <strain evidence="1 2">DJM-731 SS1</strain>
    </source>
</reference>
<dbReference type="OrthoDB" id="5596707at2759"/>